<feature type="compositionally biased region" description="Polar residues" evidence="2">
    <location>
        <begin position="1122"/>
        <end position="1135"/>
    </location>
</feature>
<dbReference type="InterPro" id="IPR000048">
    <property type="entry name" value="IQ_motif_EF-hand-BS"/>
</dbReference>
<feature type="region of interest" description="Disordered" evidence="2">
    <location>
        <begin position="1122"/>
        <end position="1171"/>
    </location>
</feature>
<dbReference type="CDD" id="cd22307">
    <property type="entry name" value="Adgb_C_mid-like"/>
    <property type="match status" value="1"/>
</dbReference>
<feature type="domain" description="Calpain catalytic" evidence="3">
    <location>
        <begin position="61"/>
        <end position="400"/>
    </location>
</feature>
<dbReference type="PROSITE" id="PS50203">
    <property type="entry name" value="CALPAIN_CAT"/>
    <property type="match status" value="1"/>
</dbReference>
<evidence type="ECO:0000256" key="2">
    <source>
        <dbReference type="SAM" id="MobiDB-lite"/>
    </source>
</evidence>
<protein>
    <recommendedName>
        <fullName evidence="7">Androglobin</fullName>
    </recommendedName>
</protein>
<evidence type="ECO:0000313" key="5">
    <source>
        <dbReference type="EMBL" id="KAL0892706.1"/>
    </source>
</evidence>
<comment type="caution">
    <text evidence="5">The sequence shown here is derived from an EMBL/GenBank/DDBJ whole genome shotgun (WGS) entry which is preliminary data.</text>
</comment>
<name>A0ABR3I8V0_LOXSC</name>
<dbReference type="PROSITE" id="PS52042">
    <property type="entry name" value="GLOBIN_CP_ADGB"/>
    <property type="match status" value="1"/>
</dbReference>
<dbReference type="Gene3D" id="1.20.5.190">
    <property type="match status" value="1"/>
</dbReference>
<gene>
    <name evidence="5" type="ORF">ABMA27_014424</name>
</gene>
<dbReference type="InterPro" id="IPR053033">
    <property type="entry name" value="Androglobin-like"/>
</dbReference>
<dbReference type="Pfam" id="PF22068">
    <property type="entry name" value="Androglobin_II"/>
    <property type="match status" value="1"/>
</dbReference>
<evidence type="ECO:0000256" key="1">
    <source>
        <dbReference type="PROSITE-ProRule" id="PRU00239"/>
    </source>
</evidence>
<keyword evidence="6" id="KW-1185">Reference proteome</keyword>
<dbReference type="EMBL" id="JBEUOH010000006">
    <property type="protein sequence ID" value="KAL0892706.1"/>
    <property type="molecule type" value="Genomic_DNA"/>
</dbReference>
<dbReference type="InterPro" id="IPR054093">
    <property type="entry name" value="Androglobin_II"/>
</dbReference>
<feature type="region of interest" description="Disordered" evidence="2">
    <location>
        <begin position="1325"/>
        <end position="1354"/>
    </location>
</feature>
<reference evidence="5 6" key="1">
    <citation type="submission" date="2024-06" db="EMBL/GenBank/DDBJ databases">
        <title>A chromosome-level genome assembly of beet webworm, Loxostege sticticalis.</title>
        <authorList>
            <person name="Zhang Y."/>
        </authorList>
    </citation>
    <scope>NUCLEOTIDE SEQUENCE [LARGE SCALE GENOMIC DNA]</scope>
    <source>
        <strain evidence="5">AQ026</strain>
        <tissue evidence="5">Whole body</tissue>
    </source>
</reference>
<evidence type="ECO:0000259" key="4">
    <source>
        <dbReference type="PROSITE" id="PS52042"/>
    </source>
</evidence>
<dbReference type="InterPro" id="IPR001300">
    <property type="entry name" value="Peptidase_C2_calpain_cat"/>
</dbReference>
<evidence type="ECO:0008006" key="7">
    <source>
        <dbReference type="Google" id="ProtNLM"/>
    </source>
</evidence>
<evidence type="ECO:0000259" key="3">
    <source>
        <dbReference type="PROSITE" id="PS50203"/>
    </source>
</evidence>
<feature type="compositionally biased region" description="Basic and acidic residues" evidence="2">
    <location>
        <begin position="1208"/>
        <end position="1238"/>
    </location>
</feature>
<dbReference type="SUPFAM" id="SSF54001">
    <property type="entry name" value="Cysteine proteinases"/>
    <property type="match status" value="1"/>
</dbReference>
<dbReference type="PANTHER" id="PTHR46298">
    <property type="entry name" value="ANDROGLOBIN"/>
    <property type="match status" value="1"/>
</dbReference>
<dbReference type="PANTHER" id="PTHR46298:SF1">
    <property type="entry name" value="ANDROGLOBIN"/>
    <property type="match status" value="1"/>
</dbReference>
<dbReference type="InterPro" id="IPR038765">
    <property type="entry name" value="Papain-like_cys_pep_sf"/>
</dbReference>
<accession>A0ABR3I8V0</accession>
<organism evidence="5 6">
    <name type="scientific">Loxostege sticticalis</name>
    <name type="common">Beet webworm moth</name>
    <dbReference type="NCBI Taxonomy" id="481309"/>
    <lineage>
        <taxon>Eukaryota</taxon>
        <taxon>Metazoa</taxon>
        <taxon>Ecdysozoa</taxon>
        <taxon>Arthropoda</taxon>
        <taxon>Hexapoda</taxon>
        <taxon>Insecta</taxon>
        <taxon>Pterygota</taxon>
        <taxon>Neoptera</taxon>
        <taxon>Endopterygota</taxon>
        <taxon>Lepidoptera</taxon>
        <taxon>Glossata</taxon>
        <taxon>Ditrysia</taxon>
        <taxon>Pyraloidea</taxon>
        <taxon>Crambidae</taxon>
        <taxon>Pyraustinae</taxon>
        <taxon>Loxostege</taxon>
    </lineage>
</organism>
<feature type="region of interest" description="Disordered" evidence="2">
    <location>
        <begin position="1208"/>
        <end position="1249"/>
    </location>
</feature>
<dbReference type="InterPro" id="IPR057249">
    <property type="entry name" value="Globin_CP_ADGB"/>
</dbReference>
<feature type="domain" description="Globin" evidence="4">
    <location>
        <begin position="635"/>
        <end position="915"/>
    </location>
</feature>
<dbReference type="Pfam" id="PF00612">
    <property type="entry name" value="IQ"/>
    <property type="match status" value="1"/>
</dbReference>
<proteinExistence type="predicted"/>
<evidence type="ECO:0000313" key="6">
    <source>
        <dbReference type="Proteomes" id="UP001549920"/>
    </source>
</evidence>
<dbReference type="PROSITE" id="PS50096">
    <property type="entry name" value="IQ"/>
    <property type="match status" value="1"/>
</dbReference>
<dbReference type="Pfam" id="PF22069">
    <property type="entry name" value="Androglobin_IV"/>
    <property type="match status" value="1"/>
</dbReference>
<comment type="caution">
    <text evidence="1">Lacks conserved residue(s) required for the propagation of feature annotation.</text>
</comment>
<dbReference type="InterPro" id="IPR054094">
    <property type="entry name" value="Androglobin_IV"/>
</dbReference>
<sequence>MSKKGVDPAKSMLVFEVDPTECPFREFRDNELQPEFWGLGPAAFRASTVMKATSKPPADHVWADDQTQPLPRSVRQYLHGWVRAEDLAMDRWEAEAVIFEDTVDGGKMSIIDIQLSHAQVLLRSSFCRKVLSACFLLERIDNFVVEHQWENFAFSFAPEGWRARYHIYSPGTKSGGGAQHRPGLSKNGCYLVRLFYLGAWRCVWVSDQVPVDATDSPLLPFSPLLSNMPTSKPGPKQVITTVTAPVVHLWPLLLCKALLKLAAPDMNSDEELDSVEDEPLLDFNIMHALTGSMSLTYRINDNEELWNLITTEVPVFGWDDDDDTLASTVKSRSTKKPTAKEAAAAVRSSMAFITIADSRNHPPYSLPGITPAHEMELVVSMARDLPLKKPLPEPDVALWKHYRWVDWARSHGLYEAYDCPRTRFLKVNGLLKLSYAPHLLDVQSTESITAGFREEQEKNTVKKGAKDINRSITGNMATAQQIKDELREWIQYNTVFEFIKNISIVYYPSMYQFTSAASSPPIRITKGAVVKPVDIAAPKSAPLYLQIDAPEENILRISLSALHPRILLNSGVPIVDYIEQAYLILEKFEWFVDCDIPMAKAYVKTRGYDSVEVAFKPGRHICRIWVHSRMNWHLMLLSESTLLLGTRDMIHCAAVRECPWASRFLSNLSSSFSNWIRINRSHTNVLVTDREFYKSYQPDLTWNPEEVGYHKSLLHWMFRQALQSLLAKKLQSHDFHNVCFVLRRYFCDPDFGIPEKPKPPRSLRDLATTDPCDCLVPEAEEMEIGEEMLEEEQKPLVDDAIMAQLLTPPVDPITSQVCELATEELPCGILKEEREKVIRRHEAATIIQAHWRGTWARKCLTTHVHFTPEVVKAIMDNAFGNLEALSALMNEFFAMYPKTKCAYSVASALTGRYGLRQFTGTTPITPKCKWIPYFQGVFYCHEPVKVHFDVQSSLQYSTIAVYDNDTELKLPQVYNAHITFDFEPNLYGYTVMGHGTLNQPSGINSEVHWQLTVLCSIDEVFHICDNDIEGCRELPLPHSHKLHLDEIFIPNRRNILGGVQISVVKQEAVSFRAAATSPDLEIEVVLRTTSTDGKVQELAKCSGKGEVHWPYLRLLPTQVTSSTPIKRASTSQANLGSHRDRLASTRSLKSPKSAKIDPKAKNRSTTKLKNLTPDPKIYSIEVIAPGGWPLTLAQWKRVDEIRNSNEFTKIDVQPKKPVKEKPGGSGKDKDKDKDKDKNQGMSAHQPQPDDAYIVLECALAIGGGAYARRDDERDLEFAAAIRSWDAKEPGRNSRGAQIRKDFRTEFLEALPPPPSESLHSVIEESYGEEFGEEEKKELQQQAQQGPTPASESGMLEMTVESEEEAKYLTMPEQLKDKFIPLYFLPFCTKEKDESDSVLMSDDMAEAAKNSRHARIQAALERMRELQLYNEQFVLGRQKRRCQLLEKLFVDSQWNPELTEVLEERDDAIARETLNRTLSATKKKQEAKKK</sequence>
<dbReference type="Proteomes" id="UP001549920">
    <property type="component" value="Unassembled WGS sequence"/>
</dbReference>
<dbReference type="SMART" id="SM00015">
    <property type="entry name" value="IQ"/>
    <property type="match status" value="1"/>
</dbReference>